<organism evidence="2 3">
    <name type="scientific">Gallibacterium genomosp. 1</name>
    <dbReference type="NCBI Taxonomy" id="155515"/>
    <lineage>
        <taxon>Bacteria</taxon>
        <taxon>Pseudomonadati</taxon>
        <taxon>Pseudomonadota</taxon>
        <taxon>Gammaproteobacteria</taxon>
        <taxon>Pasteurellales</taxon>
        <taxon>Pasteurellaceae</taxon>
        <taxon>Gallibacterium</taxon>
    </lineage>
</organism>
<accession>A0A0A2XWZ7</accession>
<gene>
    <name evidence="2" type="ORF">JP36_07505</name>
</gene>
<sequence>MSRFKFSTTSEMRLVGVHPDLVKVVRTAIAESTFDFMVVEGKRSKARQAALVKSGASKTMNSRHLTGHAVDLAPVTVENGKTVIDWNNKAKFKVLAELVKAIGKRLHIEVEWGGDWRSFYDGPHFQLSRQAYPDR</sequence>
<protein>
    <recommendedName>
        <fullName evidence="1">Peptidase M15C domain-containing protein</fullName>
    </recommendedName>
</protein>
<dbReference type="CDD" id="cd14845">
    <property type="entry name" value="L-Ala-D-Glu_peptidase_like"/>
    <property type="match status" value="1"/>
</dbReference>
<dbReference type="EMBL" id="JPXX01000021">
    <property type="protein sequence ID" value="KGQ36946.1"/>
    <property type="molecule type" value="Genomic_DNA"/>
</dbReference>
<dbReference type="Gene3D" id="3.30.1380.10">
    <property type="match status" value="1"/>
</dbReference>
<dbReference type="RefSeq" id="WP_039090672.1">
    <property type="nucleotide sequence ID" value="NZ_JPXX01000021.1"/>
</dbReference>
<evidence type="ECO:0000259" key="1">
    <source>
        <dbReference type="Pfam" id="PF13539"/>
    </source>
</evidence>
<name>A0A0A2XWZ7_9PAST</name>
<dbReference type="InterPro" id="IPR009045">
    <property type="entry name" value="Zn_M74/Hedgehog-like"/>
</dbReference>
<dbReference type="STRING" id="155515.JP36_07505"/>
<dbReference type="GO" id="GO:0008233">
    <property type="term" value="F:peptidase activity"/>
    <property type="evidence" value="ECO:0007669"/>
    <property type="project" value="InterPro"/>
</dbReference>
<evidence type="ECO:0000313" key="2">
    <source>
        <dbReference type="EMBL" id="KGQ36946.1"/>
    </source>
</evidence>
<dbReference type="AlphaFoldDB" id="A0A0A2XWZ7"/>
<dbReference type="InterPro" id="IPR039561">
    <property type="entry name" value="Peptidase_M15C"/>
</dbReference>
<evidence type="ECO:0000313" key="3">
    <source>
        <dbReference type="Proteomes" id="UP000030539"/>
    </source>
</evidence>
<comment type="caution">
    <text evidence="2">The sequence shown here is derived from an EMBL/GenBank/DDBJ whole genome shotgun (WGS) entry which is preliminary data.</text>
</comment>
<proteinExistence type="predicted"/>
<reference evidence="2 3" key="1">
    <citation type="submission" date="2014-08" db="EMBL/GenBank/DDBJ databases">
        <title>Chaperone-usher fimbriae in a diverse selection of Gallibacterium genomes.</title>
        <authorList>
            <person name="Kudirkiene E."/>
            <person name="Bager R.J."/>
            <person name="Johnson T.J."/>
            <person name="Bojesen A.M."/>
        </authorList>
    </citation>
    <scope>NUCLEOTIDE SEQUENCE [LARGE SCALE GENOMIC DNA]</scope>
    <source>
        <strain evidence="2 3">CCM5974</strain>
    </source>
</reference>
<dbReference type="Pfam" id="PF13539">
    <property type="entry name" value="Peptidase_M15_4"/>
    <property type="match status" value="1"/>
</dbReference>
<dbReference type="Proteomes" id="UP000030539">
    <property type="component" value="Unassembled WGS sequence"/>
</dbReference>
<dbReference type="eggNOG" id="COG3108">
    <property type="taxonomic scope" value="Bacteria"/>
</dbReference>
<feature type="domain" description="Peptidase M15C" evidence="1">
    <location>
        <begin position="57"/>
        <end position="127"/>
    </location>
</feature>
<dbReference type="SUPFAM" id="SSF55166">
    <property type="entry name" value="Hedgehog/DD-peptidase"/>
    <property type="match status" value="1"/>
</dbReference>